<dbReference type="InterPro" id="IPR001905">
    <property type="entry name" value="Ammonium_transpt"/>
</dbReference>
<evidence type="ECO:0000313" key="14">
    <source>
        <dbReference type="Proteomes" id="UP000231990"/>
    </source>
</evidence>
<gene>
    <name evidence="11" type="ORF">CH360_05845</name>
    <name evidence="12" type="ORF">CH373_05425</name>
</gene>
<dbReference type="Proteomes" id="UP000231990">
    <property type="component" value="Unassembled WGS sequence"/>
</dbReference>
<evidence type="ECO:0000256" key="1">
    <source>
        <dbReference type="ARBA" id="ARBA00004141"/>
    </source>
</evidence>
<evidence type="ECO:0000256" key="3">
    <source>
        <dbReference type="ARBA" id="ARBA00022448"/>
    </source>
</evidence>
<proteinExistence type="inferred from homology"/>
<keyword evidence="5 9" id="KW-1133">Transmembrane helix</keyword>
<evidence type="ECO:0000256" key="2">
    <source>
        <dbReference type="ARBA" id="ARBA00005887"/>
    </source>
</evidence>
<comment type="subcellular location">
    <subcellularLocation>
        <location evidence="9">Cell membrane</location>
        <topology evidence="9">Multi-pass membrane protein</topology>
    </subcellularLocation>
    <subcellularLocation>
        <location evidence="1">Membrane</location>
        <topology evidence="1">Multi-pass membrane protein</topology>
    </subcellularLocation>
</comment>
<evidence type="ECO:0000256" key="7">
    <source>
        <dbReference type="ARBA" id="ARBA00023177"/>
    </source>
</evidence>
<dbReference type="PANTHER" id="PTHR11730">
    <property type="entry name" value="AMMONIUM TRANSPORTER"/>
    <property type="match status" value="1"/>
</dbReference>
<reference evidence="13 14" key="1">
    <citation type="submission" date="2017-07" db="EMBL/GenBank/DDBJ databases">
        <title>Leptospira spp. isolated from tropical soils.</title>
        <authorList>
            <person name="Thibeaux R."/>
            <person name="Iraola G."/>
            <person name="Ferres I."/>
            <person name="Bierque E."/>
            <person name="Girault D."/>
            <person name="Soupe-Gilbert M.-E."/>
            <person name="Picardeau M."/>
            <person name="Goarant C."/>
        </authorList>
    </citation>
    <scope>NUCLEOTIDE SEQUENCE [LARGE SCALE GENOMIC DNA]</scope>
    <source>
        <strain evidence="12 14">FH1-B-B1</strain>
        <strain evidence="11 13">FH1-B-C1</strain>
    </source>
</reference>
<dbReference type="GO" id="GO:0007165">
    <property type="term" value="P:signal transduction"/>
    <property type="evidence" value="ECO:0007669"/>
    <property type="project" value="UniProtKB-KW"/>
</dbReference>
<evidence type="ECO:0000313" key="12">
    <source>
        <dbReference type="EMBL" id="PJZ74347.1"/>
    </source>
</evidence>
<dbReference type="EMBL" id="NPDY01000003">
    <property type="protein sequence ID" value="PJZ70510.1"/>
    <property type="molecule type" value="Genomic_DNA"/>
</dbReference>
<feature type="transmembrane region" description="Helical" evidence="9">
    <location>
        <begin position="303"/>
        <end position="336"/>
    </location>
</feature>
<dbReference type="SUPFAM" id="SSF58104">
    <property type="entry name" value="Methyl-accepting chemotaxis protein (MCP) signaling domain"/>
    <property type="match status" value="1"/>
</dbReference>
<name>A0A2M9ZQI2_9LEPT</name>
<feature type="transmembrane region" description="Helical" evidence="9">
    <location>
        <begin position="12"/>
        <end position="33"/>
    </location>
</feature>
<dbReference type="Pfam" id="PF00015">
    <property type="entry name" value="MCPsignal"/>
    <property type="match status" value="1"/>
</dbReference>
<evidence type="ECO:0000256" key="9">
    <source>
        <dbReference type="RuleBase" id="RU362002"/>
    </source>
</evidence>
<dbReference type="PRINTS" id="PR00342">
    <property type="entry name" value="RHESUSRHD"/>
</dbReference>
<dbReference type="SMART" id="SM00283">
    <property type="entry name" value="MA"/>
    <property type="match status" value="1"/>
</dbReference>
<feature type="transmembrane region" description="Helical" evidence="9">
    <location>
        <begin position="190"/>
        <end position="211"/>
    </location>
</feature>
<feature type="transmembrane region" description="Helical" evidence="9">
    <location>
        <begin position="87"/>
        <end position="107"/>
    </location>
</feature>
<dbReference type="InterPro" id="IPR024041">
    <property type="entry name" value="NH4_transpt_AmtB-like_dom"/>
</dbReference>
<dbReference type="InterPro" id="IPR029020">
    <property type="entry name" value="Ammonium/urea_transptr"/>
</dbReference>
<dbReference type="Proteomes" id="UP000231962">
    <property type="component" value="Unassembled WGS sequence"/>
</dbReference>
<keyword evidence="7 9" id="KW-0924">Ammonia transport</keyword>
<dbReference type="GO" id="GO:0008519">
    <property type="term" value="F:ammonium channel activity"/>
    <property type="evidence" value="ECO:0007669"/>
    <property type="project" value="InterPro"/>
</dbReference>
<dbReference type="NCBIfam" id="TIGR00836">
    <property type="entry name" value="amt"/>
    <property type="match status" value="1"/>
</dbReference>
<dbReference type="RefSeq" id="WP_100713079.1">
    <property type="nucleotide sequence ID" value="NZ_NPDY01000003.1"/>
</dbReference>
<dbReference type="Gene3D" id="1.10.3430.10">
    <property type="entry name" value="Ammonium transporter AmtB like domains"/>
    <property type="match status" value="1"/>
</dbReference>
<dbReference type="SUPFAM" id="SSF111352">
    <property type="entry name" value="Ammonium transporter"/>
    <property type="match status" value="1"/>
</dbReference>
<keyword evidence="6 9" id="KW-0472">Membrane</keyword>
<dbReference type="PROSITE" id="PS50111">
    <property type="entry name" value="CHEMOTAXIS_TRANSDUC_2"/>
    <property type="match status" value="1"/>
</dbReference>
<dbReference type="GO" id="GO:0097272">
    <property type="term" value="P:ammonium homeostasis"/>
    <property type="evidence" value="ECO:0007669"/>
    <property type="project" value="TreeGrafter"/>
</dbReference>
<dbReference type="Pfam" id="PF00909">
    <property type="entry name" value="Ammonium_transp"/>
    <property type="match status" value="1"/>
</dbReference>
<feature type="transmembrane region" description="Helical" evidence="9">
    <location>
        <begin position="348"/>
        <end position="365"/>
    </location>
</feature>
<keyword evidence="13" id="KW-1185">Reference proteome</keyword>
<feature type="transmembrane region" description="Helical" evidence="9">
    <location>
        <begin position="45"/>
        <end position="66"/>
    </location>
</feature>
<feature type="transmembrane region" description="Helical" evidence="9">
    <location>
        <begin position="232"/>
        <end position="249"/>
    </location>
</feature>
<comment type="caution">
    <text evidence="12">The sequence shown here is derived from an EMBL/GenBank/DDBJ whole genome shotgun (WGS) entry which is preliminary data.</text>
</comment>
<dbReference type="Gene3D" id="1.10.287.950">
    <property type="entry name" value="Methyl-accepting chemotaxis protein"/>
    <property type="match status" value="1"/>
</dbReference>
<evidence type="ECO:0000256" key="4">
    <source>
        <dbReference type="ARBA" id="ARBA00022692"/>
    </source>
</evidence>
<feature type="transmembrane region" description="Helical" evidence="9">
    <location>
        <begin position="377"/>
        <end position="398"/>
    </location>
</feature>
<evidence type="ECO:0000313" key="11">
    <source>
        <dbReference type="EMBL" id="PJZ70510.1"/>
    </source>
</evidence>
<organism evidence="12 14">
    <name type="scientific">Leptospira perolatii</name>
    <dbReference type="NCBI Taxonomy" id="2023191"/>
    <lineage>
        <taxon>Bacteria</taxon>
        <taxon>Pseudomonadati</taxon>
        <taxon>Spirochaetota</taxon>
        <taxon>Spirochaetia</taxon>
        <taxon>Leptospirales</taxon>
        <taxon>Leptospiraceae</taxon>
        <taxon>Leptospira</taxon>
    </lineage>
</organism>
<dbReference type="OrthoDB" id="9814202at2"/>
<feature type="transmembrane region" description="Helical" evidence="9">
    <location>
        <begin position="127"/>
        <end position="149"/>
    </location>
</feature>
<evidence type="ECO:0000259" key="10">
    <source>
        <dbReference type="PROSITE" id="PS50111"/>
    </source>
</evidence>
<evidence type="ECO:0000313" key="13">
    <source>
        <dbReference type="Proteomes" id="UP000231962"/>
    </source>
</evidence>
<dbReference type="GO" id="GO:0005886">
    <property type="term" value="C:plasma membrane"/>
    <property type="evidence" value="ECO:0007669"/>
    <property type="project" value="UniProtKB-SubCell"/>
</dbReference>
<dbReference type="InterPro" id="IPR002229">
    <property type="entry name" value="RhesusRHD"/>
</dbReference>
<evidence type="ECO:0000256" key="5">
    <source>
        <dbReference type="ARBA" id="ARBA00022989"/>
    </source>
</evidence>
<keyword evidence="8" id="KW-0807">Transducer</keyword>
<feature type="domain" description="Methyl-accepting transducer" evidence="10">
    <location>
        <begin position="479"/>
        <end position="729"/>
    </location>
</feature>
<keyword evidence="3 9" id="KW-0813">Transport</keyword>
<dbReference type="AlphaFoldDB" id="A0A2M9ZQI2"/>
<feature type="transmembrane region" description="Helical" evidence="9">
    <location>
        <begin position="261"/>
        <end position="282"/>
    </location>
</feature>
<protein>
    <recommendedName>
        <fullName evidence="9">Ammonium transporter</fullName>
    </recommendedName>
</protein>
<dbReference type="InterPro" id="IPR004089">
    <property type="entry name" value="MCPsignal_dom"/>
</dbReference>
<dbReference type="PANTHER" id="PTHR11730:SF89">
    <property type="entry name" value="AMMONIUM TRANSPORTER SLL0108-RELATED"/>
    <property type="match status" value="1"/>
</dbReference>
<comment type="similarity">
    <text evidence="2 9">Belongs to the ammonia transporter channel (TC 1.A.11.2) family.</text>
</comment>
<sequence>MKNLSAQKDFPTWLKTITILLILFGINTDSIYSESHAKTLAKDVDILWVVLSAALVFFMQAGFLMLETGLSRLKNTINVAVKNLTDYLVATVGFFAIGFGIMWGSSYQGWLGIEHFMLMDLSTGKEYAFFLFQVAFMGTAATIVSGAVAERIKFSAYIYASIFVSLFVYPIFGHWAWGGGWLSRIGFMDFAGSTVVHSLGGWFALAGAILLGPRIGKFSKDGKAEKIPGHELTSSVLGVFILWFGWFGFNGGSTLAFNDLVPLIIVNTCLAASTGGFSSLLISWALQRKPSVESTIDGTLGGLVAITAGCNVLSPISACIIGIIAGATVIFAARILELFHIDDVVNAFPIHGVCGMIGTVAIPLFKGFNLEALKVQAIGVAACAGWSFGLGVLFFLLLKMTIGIRVTRQMEEDGLNFAEHGAGSSWLDLLGSLQELSSGAGDLSRQLRVEKGSEAGAAAELMNRFFTTLAVMVKSIQDKADELRNSSSALNSSWAVVDSKIQNQSANFDEVEAVAEGFRSAFYRIASNADEQQEIESNNTKLIFDLIQEFRLMGTSLTDSKNTSEKAFAVSKQSTNEMEHLATGFARMVESTKKVEEMIQLLSEISDRLGMLSLNASIEAARSGAAGRGFSVVASEVNKLAMLTEEHTKRAGGFFKDILTSVTECRNSFSTLAENFSGLAAEVERSNKVSESILQEGQQIQFRLEDLTSRNESLRKLSLDISESLKNRLAELDSLFVSLSKANDSFSEISTQSRGLTNTSEFLNSLADVLFNLTSRFRLREEKVV</sequence>
<dbReference type="InterPro" id="IPR018047">
    <property type="entry name" value="Ammonium_transpt_CS"/>
</dbReference>
<accession>A0A2M9ZQI2</accession>
<evidence type="ECO:0000256" key="6">
    <source>
        <dbReference type="ARBA" id="ARBA00023136"/>
    </source>
</evidence>
<evidence type="ECO:0000256" key="8">
    <source>
        <dbReference type="PROSITE-ProRule" id="PRU00284"/>
    </source>
</evidence>
<dbReference type="EMBL" id="NPDZ01000002">
    <property type="protein sequence ID" value="PJZ74347.1"/>
    <property type="molecule type" value="Genomic_DNA"/>
</dbReference>
<dbReference type="PROSITE" id="PS01219">
    <property type="entry name" value="AMMONIUM_TRANSP"/>
    <property type="match status" value="1"/>
</dbReference>
<keyword evidence="4 9" id="KW-0812">Transmembrane</keyword>
<feature type="transmembrane region" description="Helical" evidence="9">
    <location>
        <begin position="156"/>
        <end position="178"/>
    </location>
</feature>